<dbReference type="SUPFAM" id="SSF52540">
    <property type="entry name" value="P-loop containing nucleoside triphosphate hydrolases"/>
    <property type="match status" value="1"/>
</dbReference>
<protein>
    <submittedName>
        <fullName evidence="3">ATP-binding protein</fullName>
    </submittedName>
</protein>
<feature type="compositionally biased region" description="Polar residues" evidence="1">
    <location>
        <begin position="58"/>
        <end position="67"/>
    </location>
</feature>
<organism evidence="3 4">
    <name type="scientific">Okeania hirsuta</name>
    <dbReference type="NCBI Taxonomy" id="1458930"/>
    <lineage>
        <taxon>Bacteria</taxon>
        <taxon>Bacillati</taxon>
        <taxon>Cyanobacteriota</taxon>
        <taxon>Cyanophyceae</taxon>
        <taxon>Oscillatoriophycideae</taxon>
        <taxon>Oscillatoriales</taxon>
        <taxon>Microcoleaceae</taxon>
        <taxon>Okeania</taxon>
    </lineage>
</organism>
<dbReference type="Pfam" id="PF20703">
    <property type="entry name" value="nSTAND1"/>
    <property type="match status" value="1"/>
</dbReference>
<evidence type="ECO:0000259" key="2">
    <source>
        <dbReference type="Pfam" id="PF20703"/>
    </source>
</evidence>
<keyword evidence="4" id="KW-1185">Reference proteome</keyword>
<dbReference type="AlphaFoldDB" id="A0A3N6QTT7"/>
<accession>A0A3N6QTT7</accession>
<comment type="caution">
    <text evidence="3">The sequence shown here is derived from an EMBL/GenBank/DDBJ whole genome shotgun (WGS) entry which is preliminary data.</text>
</comment>
<sequence>MFYGREDQIESLWEKVQAQPLVVVTAGSGTGKTSLVQAGLMPKIRTIGGSRHDEGNEGTATEDNQDVNQNWTVVSIPRAGSAPLTELTKVHLNGNQI</sequence>
<dbReference type="InterPro" id="IPR049052">
    <property type="entry name" value="nSTAND1"/>
</dbReference>
<dbReference type="EMBL" id="RCBY01000433">
    <property type="protein sequence ID" value="RQH19820.1"/>
    <property type="molecule type" value="Genomic_DNA"/>
</dbReference>
<feature type="region of interest" description="Disordered" evidence="1">
    <location>
        <begin position="46"/>
        <end position="67"/>
    </location>
</feature>
<evidence type="ECO:0000256" key="1">
    <source>
        <dbReference type="SAM" id="MobiDB-lite"/>
    </source>
</evidence>
<dbReference type="Proteomes" id="UP000269154">
    <property type="component" value="Unassembled WGS sequence"/>
</dbReference>
<name>A0A3N6QTT7_9CYAN</name>
<evidence type="ECO:0000313" key="3">
    <source>
        <dbReference type="EMBL" id="RQH19820.1"/>
    </source>
</evidence>
<reference evidence="3 4" key="1">
    <citation type="journal article" date="2018" name="ACS Chem. Biol.">
        <title>Ketoreductase domain dysfunction expands chemodiversity: malyngamide biosynthesis in the cyanobacterium Okeania hirsuta.</title>
        <authorList>
            <person name="Moss N.A."/>
            <person name="Leao T."/>
            <person name="Rankin M."/>
            <person name="McCullough T.M."/>
            <person name="Qu P."/>
            <person name="Korobeynikov A."/>
            <person name="Smith J.L."/>
            <person name="Gerwick L."/>
            <person name="Gerwick W.H."/>
        </authorList>
    </citation>
    <scope>NUCLEOTIDE SEQUENCE [LARGE SCALE GENOMIC DNA]</scope>
    <source>
        <strain evidence="3 4">PAB10Feb10-1</strain>
    </source>
</reference>
<gene>
    <name evidence="3" type="ORF">D5R40_32300</name>
</gene>
<evidence type="ECO:0000313" key="4">
    <source>
        <dbReference type="Proteomes" id="UP000269154"/>
    </source>
</evidence>
<dbReference type="InterPro" id="IPR027417">
    <property type="entry name" value="P-loop_NTPase"/>
</dbReference>
<feature type="domain" description="Novel STAND NTPase 1" evidence="2">
    <location>
        <begin position="1"/>
        <end position="90"/>
    </location>
</feature>
<dbReference type="Gene3D" id="3.40.50.300">
    <property type="entry name" value="P-loop containing nucleotide triphosphate hydrolases"/>
    <property type="match status" value="1"/>
</dbReference>
<dbReference type="GO" id="GO:0005524">
    <property type="term" value="F:ATP binding"/>
    <property type="evidence" value="ECO:0007669"/>
    <property type="project" value="UniProtKB-KW"/>
</dbReference>
<keyword evidence="3" id="KW-0067">ATP-binding</keyword>
<keyword evidence="3" id="KW-0547">Nucleotide-binding</keyword>
<proteinExistence type="predicted"/>